<gene>
    <name evidence="1" type="ORF">OSCT_2010</name>
</gene>
<comment type="caution">
    <text evidence="1">The sequence shown here is derived from an EMBL/GenBank/DDBJ whole genome shotgun (WGS) entry which is preliminary data.</text>
</comment>
<protein>
    <submittedName>
        <fullName evidence="1">Uncharacterized protein</fullName>
    </submittedName>
</protein>
<organism evidence="1 2">
    <name type="scientific">Oscillochloris trichoides DG-6</name>
    <dbReference type="NCBI Taxonomy" id="765420"/>
    <lineage>
        <taxon>Bacteria</taxon>
        <taxon>Bacillati</taxon>
        <taxon>Chloroflexota</taxon>
        <taxon>Chloroflexia</taxon>
        <taxon>Chloroflexales</taxon>
        <taxon>Chloroflexineae</taxon>
        <taxon>Oscillochloridaceae</taxon>
        <taxon>Oscillochloris</taxon>
    </lineage>
</organism>
<name>E1IFA9_9CHLR</name>
<dbReference type="HOGENOM" id="CLU_1853207_0_0_0"/>
<evidence type="ECO:0000313" key="1">
    <source>
        <dbReference type="EMBL" id="EFO80127.1"/>
    </source>
</evidence>
<keyword evidence="2" id="KW-1185">Reference proteome</keyword>
<proteinExistence type="predicted"/>
<sequence>MRVAFASPPLYPAGLLALVAESGVEPAGFAPADTMPLDGMTCRRFVADRPSALAVLRSLGESGLTVDTNPDHIDSVGADLWVCPDGYLHRVEVRFAGTTPADPPQSFDFKLTLHMYDFLANVEVVAPQGATDLIVAPR</sequence>
<evidence type="ECO:0000313" key="2">
    <source>
        <dbReference type="Proteomes" id="UP000054010"/>
    </source>
</evidence>
<dbReference type="Proteomes" id="UP000054010">
    <property type="component" value="Unassembled WGS sequence"/>
</dbReference>
<accession>E1IFA9</accession>
<dbReference type="STRING" id="765420.OSCT_2010"/>
<reference evidence="1 2" key="1">
    <citation type="journal article" date="2011" name="J. Bacteriol.">
        <title>Draft genome sequence of the anoxygenic filamentous phototrophic bacterium Oscillochloris trichoides subsp. DG-6.</title>
        <authorList>
            <person name="Kuznetsov B.B."/>
            <person name="Ivanovsky R.N."/>
            <person name="Keppen O.I."/>
            <person name="Sukhacheva M.V."/>
            <person name="Bumazhkin B.K."/>
            <person name="Patutina E.O."/>
            <person name="Beletsky A.V."/>
            <person name="Mardanov A.V."/>
            <person name="Baslerov R.V."/>
            <person name="Panteleeva A.N."/>
            <person name="Kolganova T.V."/>
            <person name="Ravin N.V."/>
            <person name="Skryabin K.G."/>
        </authorList>
    </citation>
    <scope>NUCLEOTIDE SEQUENCE [LARGE SCALE GENOMIC DNA]</scope>
    <source>
        <strain evidence="1 2">DG-6</strain>
    </source>
</reference>
<dbReference type="AlphaFoldDB" id="E1IFA9"/>
<dbReference type="EMBL" id="ADVR01000086">
    <property type="protein sequence ID" value="EFO80127.1"/>
    <property type="molecule type" value="Genomic_DNA"/>
</dbReference>